<accession>A0A4Q0MGJ9</accession>
<dbReference type="OrthoDB" id="7571212at2"/>
<sequence length="224" mass="24269">MVGLRLDWFLDGGGNLKQFYEGKLAVAERGLYGAAGIAAGVGRDRFRADVTGAGLGQRLANSVRGVVYPRPGIRTLSPAAFIFSKAPRIISAFESGAVIRPVGGQKFLWIPTENVPRSGRGRMSPGAVEERFGDFDYVPSLLSRGTFLAVVNARRSAKTGRARSVLGLKRAPRKVDRLVMFVLVKFTTLRKRLDIAGVARALEAEWPDIAARSLAQALANEERS</sequence>
<dbReference type="Pfam" id="PF20039">
    <property type="entry name" value="DUF6441"/>
    <property type="match status" value="1"/>
</dbReference>
<evidence type="ECO:0000313" key="2">
    <source>
        <dbReference type="Proteomes" id="UP000289708"/>
    </source>
</evidence>
<dbReference type="Proteomes" id="UP000289708">
    <property type="component" value="Unassembled WGS sequence"/>
</dbReference>
<protein>
    <submittedName>
        <fullName evidence="1">Uncharacterized protein</fullName>
    </submittedName>
</protein>
<dbReference type="RefSeq" id="WP_128778286.1">
    <property type="nucleotide sequence ID" value="NZ_RYFI01000014.1"/>
</dbReference>
<proteinExistence type="predicted"/>
<dbReference type="EMBL" id="RYFI01000014">
    <property type="protein sequence ID" value="RXF72119.1"/>
    <property type="molecule type" value="Genomic_DNA"/>
</dbReference>
<keyword evidence="2" id="KW-1185">Reference proteome</keyword>
<dbReference type="AlphaFoldDB" id="A0A4Q0MGJ9"/>
<gene>
    <name evidence="1" type="ORF">EK403_15020</name>
</gene>
<dbReference type="InterPro" id="IPR045622">
    <property type="entry name" value="DUF6441"/>
</dbReference>
<evidence type="ECO:0000313" key="1">
    <source>
        <dbReference type="EMBL" id="RXF72119.1"/>
    </source>
</evidence>
<organism evidence="1 2">
    <name type="scientific">Hansschlegelia zhihuaiae</name>
    <dbReference type="NCBI Taxonomy" id="405005"/>
    <lineage>
        <taxon>Bacteria</taxon>
        <taxon>Pseudomonadati</taxon>
        <taxon>Pseudomonadota</taxon>
        <taxon>Alphaproteobacteria</taxon>
        <taxon>Hyphomicrobiales</taxon>
        <taxon>Methylopilaceae</taxon>
        <taxon>Hansschlegelia</taxon>
    </lineage>
</organism>
<reference evidence="1 2" key="1">
    <citation type="submission" date="2018-12" db="EMBL/GenBank/DDBJ databases">
        <title>bacterium Hansschlegelia zhihuaiae S113.</title>
        <authorList>
            <person name="He J."/>
        </authorList>
    </citation>
    <scope>NUCLEOTIDE SEQUENCE [LARGE SCALE GENOMIC DNA]</scope>
    <source>
        <strain evidence="1 2">S 113</strain>
    </source>
</reference>
<name>A0A4Q0MGJ9_9HYPH</name>
<comment type="caution">
    <text evidence="1">The sequence shown here is derived from an EMBL/GenBank/DDBJ whole genome shotgun (WGS) entry which is preliminary data.</text>
</comment>